<dbReference type="RefSeq" id="WP_046665220.1">
    <property type="nucleotide sequence ID" value="NZ_CCRH01000002.1"/>
</dbReference>
<name>A0A0T7FB07_NEOGA</name>
<evidence type="ECO:0000313" key="1">
    <source>
        <dbReference type="EMBL" id="CDZ32202.1"/>
    </source>
</evidence>
<organism evidence="1 2">
    <name type="scientific">Neorhizobium galegae bv. officinalis</name>
    <dbReference type="NCBI Taxonomy" id="323656"/>
    <lineage>
        <taxon>Bacteria</taxon>
        <taxon>Pseudomonadati</taxon>
        <taxon>Pseudomonadota</taxon>
        <taxon>Alphaproteobacteria</taxon>
        <taxon>Hyphomicrobiales</taxon>
        <taxon>Rhizobiaceae</taxon>
        <taxon>Rhizobium/Agrobacterium group</taxon>
        <taxon>Neorhizobium</taxon>
    </lineage>
</organism>
<dbReference type="EMBL" id="CCRH01000002">
    <property type="protein sequence ID" value="CDZ32202.1"/>
    <property type="molecule type" value="Genomic_DNA"/>
</dbReference>
<dbReference type="AlphaFoldDB" id="A0A0T7FB07"/>
<dbReference type="Proteomes" id="UP000046176">
    <property type="component" value="Unassembled WGS sequence"/>
</dbReference>
<dbReference type="Pfam" id="PF11985">
    <property type="entry name" value="Phage_Mu_Gp27"/>
    <property type="match status" value="1"/>
</dbReference>
<accession>A0A0T7FB07</accession>
<proteinExistence type="predicted"/>
<evidence type="ECO:0000313" key="2">
    <source>
        <dbReference type="Proteomes" id="UP000046176"/>
    </source>
</evidence>
<dbReference type="OrthoDB" id="7594814at2"/>
<dbReference type="InterPro" id="IPR021874">
    <property type="entry name" value="Phage_Mu_Gp27"/>
</dbReference>
<reference evidence="1 2" key="1">
    <citation type="submission" date="2014-08" db="EMBL/GenBank/DDBJ databases">
        <authorList>
            <person name="Chen Y.-H."/>
        </authorList>
    </citation>
    <scope>NUCLEOTIDE SEQUENCE [LARGE SCALE GENOMIC DNA]</scope>
</reference>
<protein>
    <submittedName>
        <fullName evidence="1">Mu-like prophage FluMu protein GP27</fullName>
    </submittedName>
</protein>
<sequence length="197" mass="21556">MVDKGRGRLNGIERLPEPCAPIVAWAADELQKRERTQTEIYEDFVSKLQEVDREYRGELEFDIPSFSAFNRYSIKLSTLTSRLNQTREIAATLAEKFDAADSDNLTLIAAETIKTLIFELLTNSGEAGLDPKGAMALANALRAAAQAQGISTSRRQKVEAEFKEHAEQAVGKVAKAKGLSADTAQEILSQILGVKTG</sequence>
<gene>
    <name evidence="1" type="primary">gP27</name>
    <name evidence="1" type="ORF">NGAL_HAMBI1145_09730</name>
</gene>